<sequence>MVGPLGLVLVAGEERVVVHGEQGVVQPAVAADGRDVLGVARAVEDHPAAGHARVPVQPVVVEVVEVGGAVRVRLVDHLEVGVRVAAVGGDDGVPHLVEARRAGRPAVGVRPVRQDHLALAERGVDRTGVGRPVAGDGRLVDRHADGVGAGDRVHLADHPVRDGRRGGVRVGRAEPRGVQHTVDEVVTLVGPVHALELVGRRVCRTRSDGRQCAERQCEHGEQPDQRRHVCMGYREVRGSHQPSFVRLLMVRPLRSEASITDRHTRSLRREPKRTQTSGCEHPRSAFVSVRIGAMPNVLWWAVHRRRYPCWNTTSGPVRPPRSSAHHGKNSRQIPALSSCDPAVRGVRLRR</sequence>
<feature type="region of interest" description="Disordered" evidence="1">
    <location>
        <begin position="260"/>
        <end position="280"/>
    </location>
</feature>
<protein>
    <submittedName>
        <fullName evidence="2">Uncharacterized protein</fullName>
    </submittedName>
</protein>
<feature type="region of interest" description="Disordered" evidence="1">
    <location>
        <begin position="312"/>
        <end position="338"/>
    </location>
</feature>
<name>A0A9W4MDV0_9ACTN</name>
<evidence type="ECO:0000256" key="1">
    <source>
        <dbReference type="SAM" id="MobiDB-lite"/>
    </source>
</evidence>
<evidence type="ECO:0000313" key="2">
    <source>
        <dbReference type="EMBL" id="CAG7648171.1"/>
    </source>
</evidence>
<dbReference type="AlphaFoldDB" id="A0A9W4MDV0"/>
<comment type="caution">
    <text evidence="2">The sequence shown here is derived from an EMBL/GenBank/DDBJ whole genome shotgun (WGS) entry which is preliminary data.</text>
</comment>
<proteinExistence type="predicted"/>
<keyword evidence="3" id="KW-1185">Reference proteome</keyword>
<gene>
    <name evidence="2" type="ORF">SBRY_40863</name>
</gene>
<accession>A0A9W4MDV0</accession>
<dbReference type="EMBL" id="CAJVAX010000018">
    <property type="protein sequence ID" value="CAG7648171.1"/>
    <property type="molecule type" value="Genomic_DNA"/>
</dbReference>
<organism evidence="2 3">
    <name type="scientific">Actinacidiphila bryophytorum</name>
    <dbReference type="NCBI Taxonomy" id="1436133"/>
    <lineage>
        <taxon>Bacteria</taxon>
        <taxon>Bacillati</taxon>
        <taxon>Actinomycetota</taxon>
        <taxon>Actinomycetes</taxon>
        <taxon>Kitasatosporales</taxon>
        <taxon>Streptomycetaceae</taxon>
        <taxon>Actinacidiphila</taxon>
    </lineage>
</organism>
<dbReference type="Proteomes" id="UP001153328">
    <property type="component" value="Unassembled WGS sequence"/>
</dbReference>
<reference evidence="2" key="1">
    <citation type="submission" date="2021-06" db="EMBL/GenBank/DDBJ databases">
        <authorList>
            <person name="Arsene-Ploetze F."/>
        </authorList>
    </citation>
    <scope>NUCLEOTIDE SEQUENCE</scope>
    <source>
        <strain evidence="2">SBRY1</strain>
    </source>
</reference>
<evidence type="ECO:0000313" key="3">
    <source>
        <dbReference type="Proteomes" id="UP001153328"/>
    </source>
</evidence>
<feature type="compositionally biased region" description="Basic and acidic residues" evidence="1">
    <location>
        <begin position="260"/>
        <end position="273"/>
    </location>
</feature>